<dbReference type="PANTHER" id="PTHR22954:SF3">
    <property type="entry name" value="PROTEIN CBG08539"/>
    <property type="match status" value="1"/>
</dbReference>
<evidence type="ECO:0000313" key="1">
    <source>
        <dbReference type="EMBL" id="ELU15582.1"/>
    </source>
</evidence>
<keyword evidence="3" id="KW-1185">Reference proteome</keyword>
<reference evidence="2" key="3">
    <citation type="submission" date="2015-06" db="UniProtKB">
        <authorList>
            <consortium name="EnsemblMetazoa"/>
        </authorList>
    </citation>
    <scope>IDENTIFICATION</scope>
</reference>
<dbReference type="AlphaFoldDB" id="R7VAL9"/>
<dbReference type="HOGENOM" id="CLU_180483_0_0_1"/>
<gene>
    <name evidence="1" type="ORF">CAPTEDRAFT_96865</name>
</gene>
<evidence type="ECO:0000313" key="3">
    <source>
        <dbReference type="Proteomes" id="UP000014760"/>
    </source>
</evidence>
<dbReference type="PANTHER" id="PTHR22954">
    <property type="entry name" value="RETROVIRAL PROTEASE-RELATED"/>
    <property type="match status" value="1"/>
</dbReference>
<proteinExistence type="predicted"/>
<dbReference type="OrthoDB" id="6147003at2759"/>
<dbReference type="InterPro" id="IPR005312">
    <property type="entry name" value="DUF1759"/>
</dbReference>
<sequence>MSVRLPKLTLPTFDCKVLEWTSWWEQFNADIHLNEELPDISKFSYLRSLVGGEAAQAIAGLALTSENYPHAVELLQDRFGGRS</sequence>
<name>R7VAL9_CAPTE</name>
<dbReference type="Proteomes" id="UP000014760">
    <property type="component" value="Unassembled WGS sequence"/>
</dbReference>
<dbReference type="Pfam" id="PF03564">
    <property type="entry name" value="DUF1759"/>
    <property type="match status" value="1"/>
</dbReference>
<reference evidence="3" key="1">
    <citation type="submission" date="2012-12" db="EMBL/GenBank/DDBJ databases">
        <authorList>
            <person name="Hellsten U."/>
            <person name="Grimwood J."/>
            <person name="Chapman J.A."/>
            <person name="Shapiro H."/>
            <person name="Aerts A."/>
            <person name="Otillar R.P."/>
            <person name="Terry A.Y."/>
            <person name="Boore J.L."/>
            <person name="Simakov O."/>
            <person name="Marletaz F."/>
            <person name="Cho S.-J."/>
            <person name="Edsinger-Gonzales E."/>
            <person name="Havlak P."/>
            <person name="Kuo D.-H."/>
            <person name="Larsson T."/>
            <person name="Lv J."/>
            <person name="Arendt D."/>
            <person name="Savage R."/>
            <person name="Osoegawa K."/>
            <person name="de Jong P."/>
            <person name="Lindberg D.R."/>
            <person name="Seaver E.C."/>
            <person name="Weisblat D.A."/>
            <person name="Putnam N.H."/>
            <person name="Grigoriev I.V."/>
            <person name="Rokhsar D.S."/>
        </authorList>
    </citation>
    <scope>NUCLEOTIDE SEQUENCE</scope>
    <source>
        <strain evidence="3">I ESC-2004</strain>
    </source>
</reference>
<evidence type="ECO:0000313" key="2">
    <source>
        <dbReference type="EnsemblMetazoa" id="CapteP96865"/>
    </source>
</evidence>
<dbReference type="EnsemblMetazoa" id="CapteT96865">
    <property type="protein sequence ID" value="CapteP96865"/>
    <property type="gene ID" value="CapteG96865"/>
</dbReference>
<protein>
    <submittedName>
        <fullName evidence="1 2">Uncharacterized protein</fullName>
    </submittedName>
</protein>
<reference evidence="1 3" key="2">
    <citation type="journal article" date="2013" name="Nature">
        <title>Insights into bilaterian evolution from three spiralian genomes.</title>
        <authorList>
            <person name="Simakov O."/>
            <person name="Marletaz F."/>
            <person name="Cho S.J."/>
            <person name="Edsinger-Gonzales E."/>
            <person name="Havlak P."/>
            <person name="Hellsten U."/>
            <person name="Kuo D.H."/>
            <person name="Larsson T."/>
            <person name="Lv J."/>
            <person name="Arendt D."/>
            <person name="Savage R."/>
            <person name="Osoegawa K."/>
            <person name="de Jong P."/>
            <person name="Grimwood J."/>
            <person name="Chapman J.A."/>
            <person name="Shapiro H."/>
            <person name="Aerts A."/>
            <person name="Otillar R.P."/>
            <person name="Terry A.Y."/>
            <person name="Boore J.L."/>
            <person name="Grigoriev I.V."/>
            <person name="Lindberg D.R."/>
            <person name="Seaver E.C."/>
            <person name="Weisblat D.A."/>
            <person name="Putnam N.H."/>
            <person name="Rokhsar D.S."/>
        </authorList>
    </citation>
    <scope>NUCLEOTIDE SEQUENCE</scope>
    <source>
        <strain evidence="1 3">I ESC-2004</strain>
    </source>
</reference>
<organism evidence="1">
    <name type="scientific">Capitella teleta</name>
    <name type="common">Polychaete worm</name>
    <dbReference type="NCBI Taxonomy" id="283909"/>
    <lineage>
        <taxon>Eukaryota</taxon>
        <taxon>Metazoa</taxon>
        <taxon>Spiralia</taxon>
        <taxon>Lophotrochozoa</taxon>
        <taxon>Annelida</taxon>
        <taxon>Polychaeta</taxon>
        <taxon>Sedentaria</taxon>
        <taxon>Scolecida</taxon>
        <taxon>Capitellidae</taxon>
        <taxon>Capitella</taxon>
    </lineage>
</organism>
<dbReference type="EMBL" id="KB293746">
    <property type="protein sequence ID" value="ELU15582.1"/>
    <property type="molecule type" value="Genomic_DNA"/>
</dbReference>
<accession>R7VAL9</accession>
<dbReference type="EMBL" id="AMQN01004538">
    <property type="status" value="NOT_ANNOTATED_CDS"/>
    <property type="molecule type" value="Genomic_DNA"/>
</dbReference>
<dbReference type="OMA" id="CECSTIV"/>